<sequence>MSAYELDTLPILWRNVLFKNAHFCEHVCHSWLTRSQRLMVLSSNGIYKPEPTDYEFVQKEALRLEEMLDGLIEGIKKKGQIIDSKAREQKILFFVRKNYLAKFFKNHF</sequence>
<dbReference type="Proteomes" id="UP000095283">
    <property type="component" value="Unplaced"/>
</dbReference>
<keyword evidence="1" id="KW-1185">Reference proteome</keyword>
<name>A0A1I7WE61_HETBA</name>
<organism evidence="1 2">
    <name type="scientific">Heterorhabditis bacteriophora</name>
    <name type="common">Entomopathogenic nematode worm</name>
    <dbReference type="NCBI Taxonomy" id="37862"/>
    <lineage>
        <taxon>Eukaryota</taxon>
        <taxon>Metazoa</taxon>
        <taxon>Ecdysozoa</taxon>
        <taxon>Nematoda</taxon>
        <taxon>Chromadorea</taxon>
        <taxon>Rhabditida</taxon>
        <taxon>Rhabditina</taxon>
        <taxon>Rhabditomorpha</taxon>
        <taxon>Strongyloidea</taxon>
        <taxon>Heterorhabditidae</taxon>
        <taxon>Heterorhabditis</taxon>
    </lineage>
</organism>
<dbReference type="WBParaSite" id="Hba_03190">
    <property type="protein sequence ID" value="Hba_03190"/>
    <property type="gene ID" value="Hba_03190"/>
</dbReference>
<proteinExistence type="predicted"/>
<evidence type="ECO:0000313" key="2">
    <source>
        <dbReference type="WBParaSite" id="Hba_03190"/>
    </source>
</evidence>
<dbReference type="AlphaFoldDB" id="A0A1I7WE61"/>
<accession>A0A1I7WE61</accession>
<reference evidence="2" key="1">
    <citation type="submission" date="2016-11" db="UniProtKB">
        <authorList>
            <consortium name="WormBaseParasite"/>
        </authorList>
    </citation>
    <scope>IDENTIFICATION</scope>
</reference>
<protein>
    <submittedName>
        <fullName evidence="2">Uncharacterized protein</fullName>
    </submittedName>
</protein>
<evidence type="ECO:0000313" key="1">
    <source>
        <dbReference type="Proteomes" id="UP000095283"/>
    </source>
</evidence>